<dbReference type="AlphaFoldDB" id="A0A2U1M4F0"/>
<dbReference type="OrthoDB" id="427795at2759"/>
<dbReference type="Proteomes" id="UP000245207">
    <property type="component" value="Unassembled WGS sequence"/>
</dbReference>
<organism evidence="9 10">
    <name type="scientific">Artemisia annua</name>
    <name type="common">Sweet wormwood</name>
    <dbReference type="NCBI Taxonomy" id="35608"/>
    <lineage>
        <taxon>Eukaryota</taxon>
        <taxon>Viridiplantae</taxon>
        <taxon>Streptophyta</taxon>
        <taxon>Embryophyta</taxon>
        <taxon>Tracheophyta</taxon>
        <taxon>Spermatophyta</taxon>
        <taxon>Magnoliopsida</taxon>
        <taxon>eudicotyledons</taxon>
        <taxon>Gunneridae</taxon>
        <taxon>Pentapetalae</taxon>
        <taxon>asterids</taxon>
        <taxon>campanulids</taxon>
        <taxon>Asterales</taxon>
        <taxon>Asteraceae</taxon>
        <taxon>Asteroideae</taxon>
        <taxon>Anthemideae</taxon>
        <taxon>Artemisiinae</taxon>
        <taxon>Artemisia</taxon>
    </lineage>
</organism>
<evidence type="ECO:0000256" key="1">
    <source>
        <dbReference type="ARBA" id="ARBA00004123"/>
    </source>
</evidence>
<comment type="caution">
    <text evidence="9">The sequence shown here is derived from an EMBL/GenBank/DDBJ whole genome shotgun (WGS) entry which is preliminary data.</text>
</comment>
<feature type="repeat" description="WD" evidence="7">
    <location>
        <begin position="320"/>
        <end position="353"/>
    </location>
</feature>
<comment type="similarity">
    <text evidence="2">Belongs to the WD repeat RBAP46/RBAP48/MSI1 family.</text>
</comment>
<feature type="repeat" description="WD" evidence="7">
    <location>
        <begin position="172"/>
        <end position="214"/>
    </location>
</feature>
<keyword evidence="10" id="KW-1185">Reference proteome</keyword>
<sequence>MVNKKHTRGEIVKRPVIEEFKAWKSQIPFLYDICISHAIQWSSLTVEWLPERVEGYYSDQQIIIGTHADDNQPNYLIIAQVRVPLSDVCVNDVDGNLDREDDRAKLVSDALGKIKILHQIPHDGEVNRARHQPQAPFRIATKTTSLEVHLFDCRNHPTKYPVGGTSNPDVRLIGHTSGGFGLSWSKVNEGLLLSGSNDSRVCLWDTNLTSVNNTLDVLETYEYHQGSVHDVSWHWKLGYLFASCGDDGYLHISDYRTKFSPVQSLMAHPLGINSLSFNPLNESLVATGSKDKTLKVFDMRNLTSELYTLKYHKTNQLLVVYYDRDEVVQIEWSPHNENIIASSSSDRRLLMWDTSRVGQEQLSEDVPPELLFIHAGHTSRVPDFSWNPTEDWAIASVADDNMLQVWQMQESFI</sequence>
<keyword evidence="3 7" id="KW-0853">WD repeat</keyword>
<dbReference type="InterPro" id="IPR050459">
    <property type="entry name" value="WD_repeat_RBAP46/RBAP48/MSI1"/>
</dbReference>
<protein>
    <submittedName>
        <fullName evidence="9">Multicopy suppressor of Ira1</fullName>
    </submittedName>
</protein>
<feature type="repeat" description="WD" evidence="7">
    <location>
        <begin position="265"/>
        <end position="301"/>
    </location>
</feature>
<keyword evidence="5" id="KW-0156">Chromatin regulator</keyword>
<evidence type="ECO:0000313" key="10">
    <source>
        <dbReference type="Proteomes" id="UP000245207"/>
    </source>
</evidence>
<dbReference type="PANTHER" id="PTHR22850">
    <property type="entry name" value="WD40 REPEAT FAMILY"/>
    <property type="match status" value="1"/>
</dbReference>
<evidence type="ECO:0000256" key="6">
    <source>
        <dbReference type="ARBA" id="ARBA00023242"/>
    </source>
</evidence>
<comment type="subcellular location">
    <subcellularLocation>
        <location evidence="1">Nucleus</location>
    </subcellularLocation>
</comment>
<dbReference type="InterPro" id="IPR001680">
    <property type="entry name" value="WD40_rpt"/>
</dbReference>
<evidence type="ECO:0000256" key="4">
    <source>
        <dbReference type="ARBA" id="ARBA00022737"/>
    </source>
</evidence>
<dbReference type="GO" id="GO:0006325">
    <property type="term" value="P:chromatin organization"/>
    <property type="evidence" value="ECO:0007669"/>
    <property type="project" value="UniProtKB-KW"/>
</dbReference>
<dbReference type="PROSITE" id="PS50082">
    <property type="entry name" value="WD_REPEATS_2"/>
    <property type="match status" value="4"/>
</dbReference>
<dbReference type="InterPro" id="IPR036322">
    <property type="entry name" value="WD40_repeat_dom_sf"/>
</dbReference>
<dbReference type="Pfam" id="PF00400">
    <property type="entry name" value="WD40"/>
    <property type="match status" value="5"/>
</dbReference>
<evidence type="ECO:0000256" key="7">
    <source>
        <dbReference type="PROSITE-ProRule" id="PRU00221"/>
    </source>
</evidence>
<dbReference type="Gene3D" id="2.130.10.10">
    <property type="entry name" value="YVTN repeat-like/Quinoprotein amine dehydrogenase"/>
    <property type="match status" value="1"/>
</dbReference>
<proteinExistence type="inferred from homology"/>
<dbReference type="Pfam" id="PF12265">
    <property type="entry name" value="CAF1C_H4-bd"/>
    <property type="match status" value="1"/>
</dbReference>
<feature type="repeat" description="WD" evidence="7">
    <location>
        <begin position="374"/>
        <end position="413"/>
    </location>
</feature>
<dbReference type="SUPFAM" id="SSF50978">
    <property type="entry name" value="WD40 repeat-like"/>
    <property type="match status" value="1"/>
</dbReference>
<dbReference type="STRING" id="35608.A0A2U1M4F0"/>
<dbReference type="PROSITE" id="PS50294">
    <property type="entry name" value="WD_REPEATS_REGION"/>
    <property type="match status" value="2"/>
</dbReference>
<dbReference type="GO" id="GO:0005634">
    <property type="term" value="C:nucleus"/>
    <property type="evidence" value="ECO:0007669"/>
    <property type="project" value="UniProtKB-SubCell"/>
</dbReference>
<dbReference type="InterPro" id="IPR020472">
    <property type="entry name" value="WD40_PAC1"/>
</dbReference>
<dbReference type="EMBL" id="PKPP01006556">
    <property type="protein sequence ID" value="PWA56136.1"/>
    <property type="molecule type" value="Genomic_DNA"/>
</dbReference>
<name>A0A2U1M4F0_ARTAN</name>
<gene>
    <name evidence="9" type="ORF">CTI12_AA421790</name>
</gene>
<evidence type="ECO:0000256" key="3">
    <source>
        <dbReference type="ARBA" id="ARBA00022574"/>
    </source>
</evidence>
<evidence type="ECO:0000259" key="8">
    <source>
        <dbReference type="Pfam" id="PF12265"/>
    </source>
</evidence>
<dbReference type="SMART" id="SM00320">
    <property type="entry name" value="WD40"/>
    <property type="match status" value="6"/>
</dbReference>
<accession>A0A2U1M4F0</accession>
<dbReference type="PRINTS" id="PR00320">
    <property type="entry name" value="GPROTEINBRPT"/>
</dbReference>
<keyword evidence="6" id="KW-0539">Nucleus</keyword>
<evidence type="ECO:0000256" key="2">
    <source>
        <dbReference type="ARBA" id="ARBA00009341"/>
    </source>
</evidence>
<feature type="domain" description="Histone-binding protein RBBP4-like N-terminal" evidence="8">
    <location>
        <begin position="18"/>
        <end position="84"/>
    </location>
</feature>
<keyword evidence="4" id="KW-0677">Repeat</keyword>
<reference evidence="9 10" key="1">
    <citation type="journal article" date="2018" name="Mol. Plant">
        <title>The genome of Artemisia annua provides insight into the evolution of Asteraceae family and artemisinin biosynthesis.</title>
        <authorList>
            <person name="Shen Q."/>
            <person name="Zhang L."/>
            <person name="Liao Z."/>
            <person name="Wang S."/>
            <person name="Yan T."/>
            <person name="Shi P."/>
            <person name="Liu M."/>
            <person name="Fu X."/>
            <person name="Pan Q."/>
            <person name="Wang Y."/>
            <person name="Lv Z."/>
            <person name="Lu X."/>
            <person name="Zhang F."/>
            <person name="Jiang W."/>
            <person name="Ma Y."/>
            <person name="Chen M."/>
            <person name="Hao X."/>
            <person name="Li L."/>
            <person name="Tang Y."/>
            <person name="Lv G."/>
            <person name="Zhou Y."/>
            <person name="Sun X."/>
            <person name="Brodelius P.E."/>
            <person name="Rose J.K.C."/>
            <person name="Tang K."/>
        </authorList>
    </citation>
    <scope>NUCLEOTIDE SEQUENCE [LARGE SCALE GENOMIC DNA]</scope>
    <source>
        <strain evidence="10">cv. Huhao1</strain>
        <tissue evidence="9">Leaf</tissue>
    </source>
</reference>
<dbReference type="InterPro" id="IPR022052">
    <property type="entry name" value="Histone-bd_RBBP4-like_N"/>
</dbReference>
<evidence type="ECO:0000313" key="9">
    <source>
        <dbReference type="EMBL" id="PWA56136.1"/>
    </source>
</evidence>
<dbReference type="InterPro" id="IPR015943">
    <property type="entry name" value="WD40/YVTN_repeat-like_dom_sf"/>
</dbReference>
<evidence type="ECO:0000256" key="5">
    <source>
        <dbReference type="ARBA" id="ARBA00022853"/>
    </source>
</evidence>